<keyword evidence="4 6" id="KW-0472">Membrane</keyword>
<feature type="region of interest" description="Disordered" evidence="5">
    <location>
        <begin position="1"/>
        <end position="21"/>
    </location>
</feature>
<feature type="compositionally biased region" description="Low complexity" evidence="5">
    <location>
        <begin position="12"/>
        <end position="21"/>
    </location>
</feature>
<evidence type="ECO:0000256" key="4">
    <source>
        <dbReference type="ARBA" id="ARBA00023136"/>
    </source>
</evidence>
<gene>
    <name evidence="8" type="ORF">KIM372_13120</name>
</gene>
<feature type="transmembrane region" description="Helical" evidence="6">
    <location>
        <begin position="358"/>
        <end position="382"/>
    </location>
</feature>
<feature type="transmembrane region" description="Helical" evidence="6">
    <location>
        <begin position="101"/>
        <end position="120"/>
    </location>
</feature>
<feature type="transmembrane region" description="Helical" evidence="6">
    <location>
        <begin position="305"/>
        <end position="326"/>
    </location>
</feature>
<feature type="region of interest" description="Disordered" evidence="5">
    <location>
        <begin position="455"/>
        <end position="474"/>
    </location>
</feature>
<keyword evidence="9" id="KW-1185">Reference proteome</keyword>
<evidence type="ECO:0000259" key="7">
    <source>
        <dbReference type="PROSITE" id="PS50850"/>
    </source>
</evidence>
<dbReference type="InterPro" id="IPR020846">
    <property type="entry name" value="MFS_dom"/>
</dbReference>
<evidence type="ECO:0000313" key="8">
    <source>
        <dbReference type="EMBL" id="BDR53405.1"/>
    </source>
</evidence>
<dbReference type="PANTHER" id="PTHR23542">
    <property type="match status" value="1"/>
</dbReference>
<keyword evidence="3 6" id="KW-1133">Transmembrane helix</keyword>
<dbReference type="InterPro" id="IPR036259">
    <property type="entry name" value="MFS_trans_sf"/>
</dbReference>
<feature type="transmembrane region" description="Helical" evidence="6">
    <location>
        <begin position="427"/>
        <end position="446"/>
    </location>
</feature>
<feature type="transmembrane region" description="Helical" evidence="6">
    <location>
        <begin position="394"/>
        <end position="415"/>
    </location>
</feature>
<dbReference type="PANTHER" id="PTHR23542:SF1">
    <property type="entry name" value="MAJOR FACILITATOR SUPERFAMILY (MFS) PROFILE DOMAIN-CONTAINING PROTEIN"/>
    <property type="match status" value="1"/>
</dbReference>
<feature type="transmembrane region" description="Helical" evidence="6">
    <location>
        <begin position="39"/>
        <end position="62"/>
    </location>
</feature>
<feature type="compositionally biased region" description="Polar residues" evidence="5">
    <location>
        <begin position="1"/>
        <end position="11"/>
    </location>
</feature>
<feature type="transmembrane region" description="Helical" evidence="6">
    <location>
        <begin position="333"/>
        <end position="352"/>
    </location>
</feature>
<sequence>MTSPGKASPTRSGPGKPGAAGKTGSPYAALFRLPGAKGFCIAAAIARLPVAMMGLGIVLALNHVYNNWTSAGLMSAVFTFSAAVVTPFYARLFDRFGQRRVGLVVLVVQALAMLAFAFGAMNRIRLGLLFVLAIVMGLTQFAFGALVRTRWAWALAPQGAKGEELLNTAYALESGVDECVFILGPILSAWLATSVSPVSQLFVPIAALLIGGLVFFSLRSTEPPAITAVSQAQLGQPGREASSPVDAGGVVKPGAHQGRYKAKSALSYPVVLLLFVIFVVFNMSFSAVDVTVTALTKQMGREGIVGLQLALIAVGSLCGALIFGSLKLRGSRWRYLTMYLALLTLGYIGFRLTMHNLVLLGLVEVVTGLCVSPIYATGNLLVRSTVDSSALTEGLSWLNTGSSIGTSLGSTLAGVALDSFGPTGGMMIPWIVTACAVPLALAGWVANRRKLARTQSAGGKVPEHKTDEVGASRG</sequence>
<dbReference type="InterPro" id="IPR011701">
    <property type="entry name" value="MFS"/>
</dbReference>
<proteinExistence type="predicted"/>
<dbReference type="SUPFAM" id="SSF103473">
    <property type="entry name" value="MFS general substrate transporter"/>
    <property type="match status" value="1"/>
</dbReference>
<dbReference type="PROSITE" id="PS50850">
    <property type="entry name" value="MFS"/>
    <property type="match status" value="1"/>
</dbReference>
<feature type="transmembrane region" description="Helical" evidence="6">
    <location>
        <begin position="126"/>
        <end position="147"/>
    </location>
</feature>
<evidence type="ECO:0000256" key="3">
    <source>
        <dbReference type="ARBA" id="ARBA00022989"/>
    </source>
</evidence>
<dbReference type="Gene3D" id="1.20.1250.20">
    <property type="entry name" value="MFS general substrate transporter like domains"/>
    <property type="match status" value="1"/>
</dbReference>
<feature type="domain" description="Major facilitator superfamily (MFS) profile" evidence="7">
    <location>
        <begin position="270"/>
        <end position="474"/>
    </location>
</feature>
<feature type="compositionally biased region" description="Basic and acidic residues" evidence="5">
    <location>
        <begin position="461"/>
        <end position="474"/>
    </location>
</feature>
<feature type="transmembrane region" description="Helical" evidence="6">
    <location>
        <begin position="266"/>
        <end position="285"/>
    </location>
</feature>
<evidence type="ECO:0000256" key="1">
    <source>
        <dbReference type="ARBA" id="ARBA00004651"/>
    </source>
</evidence>
<evidence type="ECO:0000256" key="2">
    <source>
        <dbReference type="ARBA" id="ARBA00022692"/>
    </source>
</evidence>
<feature type="transmembrane region" description="Helical" evidence="6">
    <location>
        <begin position="68"/>
        <end position="89"/>
    </location>
</feature>
<evidence type="ECO:0000256" key="5">
    <source>
        <dbReference type="SAM" id="MobiDB-lite"/>
    </source>
</evidence>
<keyword evidence="2 6" id="KW-0812">Transmembrane</keyword>
<dbReference type="Pfam" id="PF07690">
    <property type="entry name" value="MFS_1"/>
    <property type="match status" value="1"/>
</dbReference>
<reference evidence="8 9" key="1">
    <citation type="journal article" date="2023" name="Microbiol. Spectr.">
        <title>Symbiosis of Carpenter Bees with Uncharacterized Lactic Acid Bacteria Showing NAD Auxotrophy.</title>
        <authorList>
            <person name="Kawasaki S."/>
            <person name="Ozawa K."/>
            <person name="Mori T."/>
            <person name="Yamamoto A."/>
            <person name="Ito M."/>
            <person name="Ohkuma M."/>
            <person name="Sakamoto M."/>
            <person name="Matsutani M."/>
        </authorList>
    </citation>
    <scope>NUCLEOTIDE SEQUENCE [LARGE SCALE GENOMIC DNA]</scope>
    <source>
        <strain evidence="8 9">Kim37-2</strain>
    </source>
</reference>
<protein>
    <submittedName>
        <fullName evidence="8">MFS transporter</fullName>
    </submittedName>
</protein>
<evidence type="ECO:0000256" key="6">
    <source>
        <dbReference type="SAM" id="Phobius"/>
    </source>
</evidence>
<accession>A0ABM8B937</accession>
<organism evidence="8 9">
    <name type="scientific">Bombiscardovia nodaiensis</name>
    <dbReference type="NCBI Taxonomy" id="2932181"/>
    <lineage>
        <taxon>Bacteria</taxon>
        <taxon>Bacillati</taxon>
        <taxon>Actinomycetota</taxon>
        <taxon>Actinomycetes</taxon>
        <taxon>Bifidobacteriales</taxon>
        <taxon>Bifidobacteriaceae</taxon>
        <taxon>Bombiscardovia</taxon>
    </lineage>
</organism>
<dbReference type="Proteomes" id="UP001321766">
    <property type="component" value="Chromosome"/>
</dbReference>
<comment type="subcellular location">
    <subcellularLocation>
        <location evidence="1">Cell membrane</location>
        <topology evidence="1">Multi-pass membrane protein</topology>
    </subcellularLocation>
</comment>
<evidence type="ECO:0000313" key="9">
    <source>
        <dbReference type="Proteomes" id="UP001321766"/>
    </source>
</evidence>
<name>A0ABM8B937_9BIFI</name>
<feature type="transmembrane region" description="Helical" evidence="6">
    <location>
        <begin position="198"/>
        <end position="218"/>
    </location>
</feature>
<dbReference type="EMBL" id="AP026798">
    <property type="protein sequence ID" value="BDR53405.1"/>
    <property type="molecule type" value="Genomic_DNA"/>
</dbReference>